<keyword evidence="6 11" id="KW-0798">TonB box</keyword>
<proteinExistence type="inferred from homology"/>
<evidence type="ECO:0000313" key="15">
    <source>
        <dbReference type="EMBL" id="AVO39406.1"/>
    </source>
</evidence>
<evidence type="ECO:0000256" key="10">
    <source>
        <dbReference type="PROSITE-ProRule" id="PRU01360"/>
    </source>
</evidence>
<dbReference type="Proteomes" id="UP000237655">
    <property type="component" value="Chromosome"/>
</dbReference>
<evidence type="ECO:0000256" key="3">
    <source>
        <dbReference type="ARBA" id="ARBA00022452"/>
    </source>
</evidence>
<organism evidence="15 16">
    <name type="scientific">Pukyongiella litopenaei</name>
    <dbReference type="NCBI Taxonomy" id="2605946"/>
    <lineage>
        <taxon>Bacteria</taxon>
        <taxon>Pseudomonadati</taxon>
        <taxon>Pseudomonadota</taxon>
        <taxon>Alphaproteobacteria</taxon>
        <taxon>Rhodobacterales</taxon>
        <taxon>Paracoccaceae</taxon>
        <taxon>Pukyongiella</taxon>
    </lineage>
</organism>
<reference evidence="16" key="1">
    <citation type="submission" date="2018-03" db="EMBL/GenBank/DDBJ databases">
        <title>Genomic analysis of the strain SH-1 isolated from shrimp intestine.</title>
        <authorList>
            <person name="Kim Y.-S."/>
            <person name="Kim S.-E."/>
            <person name="Kim K.-H."/>
        </authorList>
    </citation>
    <scope>NUCLEOTIDE SEQUENCE [LARGE SCALE GENOMIC DNA]</scope>
    <source>
        <strain evidence="16">SH-1</strain>
    </source>
</reference>
<evidence type="ECO:0000259" key="13">
    <source>
        <dbReference type="Pfam" id="PF00593"/>
    </source>
</evidence>
<dbReference type="EMBL" id="CP027665">
    <property type="protein sequence ID" value="AVO39406.1"/>
    <property type="molecule type" value="Genomic_DNA"/>
</dbReference>
<keyword evidence="9 10" id="KW-0998">Cell outer membrane</keyword>
<sequence>MNSRSTLLAPASAALLQAVLGASPLAAQASDTSIVPLNEINVTGSGLPTEVLNSPSSVTVVNNEEISRVPPSSVAQLLRDVPGVRVTESGIERLRIRGESSQRVAIMIDGQRISDHTTYGTPILISPTEIERIEVVRGPSSVVSGNRAIGGVVNIITKRGADTPVEVTASAGYLGANDGYRASASIAGTVENFDYRLSYSQSDLGDRETPNGPLVPSGSEDRDINAFLGYRFGNHYIGARAQDYDLSADVYTGDPAFDISLPKRDLRKYSLFYEGENLTPWMSLLKLDAYTQTIDRQFRNDITFPAGPFSMNVLSMSDDEQTTRGIKAVANLEFAAGHRTVVGLEYEDDNLQTRKNTTTSMMPAFGPQSVSTSFADASIETSSLFAQHEATFGRLTGTVGVRYYNVSSNLGSYSQNGVAQPGQSNSDDRWLGSAGLVYRLTDDAVLRANISQGYTYPSLSQLFLTSTGGGGTLIGNPNLKPETATNYELGARIDRGSIVLDAALFYTRSKDYITAIGTGIPRQSIYQNVNSVDSWGMELAAEFDPGWQNGIRPYLSVANVNREFTYANGFTTRDSGTPDWTGVAGLRADWTAGGVGGTWDLFVRSESRATERNDAGVVVEETGGWGTLNLRGSVDLTDYAGLTFELGNLFDKSYRPIDQIEGPGRYLSVFLTTRF</sequence>
<accession>A0A2S0MU33</accession>
<evidence type="ECO:0000259" key="14">
    <source>
        <dbReference type="Pfam" id="PF07715"/>
    </source>
</evidence>
<feature type="domain" description="TonB-dependent receptor plug" evidence="14">
    <location>
        <begin position="52"/>
        <end position="152"/>
    </location>
</feature>
<evidence type="ECO:0000256" key="7">
    <source>
        <dbReference type="ARBA" id="ARBA00023136"/>
    </source>
</evidence>
<evidence type="ECO:0000256" key="6">
    <source>
        <dbReference type="ARBA" id="ARBA00023077"/>
    </source>
</evidence>
<name>A0A2S0MU33_9RHOB</name>
<feature type="domain" description="TonB-dependent receptor-like beta-barrel" evidence="13">
    <location>
        <begin position="233"/>
        <end position="649"/>
    </location>
</feature>
<dbReference type="GO" id="GO:0009279">
    <property type="term" value="C:cell outer membrane"/>
    <property type="evidence" value="ECO:0007669"/>
    <property type="project" value="UniProtKB-SubCell"/>
</dbReference>
<evidence type="ECO:0000256" key="11">
    <source>
        <dbReference type="RuleBase" id="RU003357"/>
    </source>
</evidence>
<dbReference type="SUPFAM" id="SSF56935">
    <property type="entry name" value="Porins"/>
    <property type="match status" value="1"/>
</dbReference>
<keyword evidence="7 10" id="KW-0472">Membrane</keyword>
<comment type="similarity">
    <text evidence="10 11">Belongs to the TonB-dependent receptor family.</text>
</comment>
<evidence type="ECO:0000256" key="5">
    <source>
        <dbReference type="ARBA" id="ARBA00022729"/>
    </source>
</evidence>
<evidence type="ECO:0000256" key="8">
    <source>
        <dbReference type="ARBA" id="ARBA00023170"/>
    </source>
</evidence>
<dbReference type="PROSITE" id="PS51318">
    <property type="entry name" value="TAT"/>
    <property type="match status" value="1"/>
</dbReference>
<feature type="chain" id="PRO_5015403490" evidence="12">
    <location>
        <begin position="30"/>
        <end position="675"/>
    </location>
</feature>
<protein>
    <submittedName>
        <fullName evidence="15">TonB-dependent receptor</fullName>
    </submittedName>
</protein>
<keyword evidence="5 12" id="KW-0732">Signal</keyword>
<dbReference type="RefSeq" id="WP_106473710.1">
    <property type="nucleotide sequence ID" value="NZ_CP027665.1"/>
</dbReference>
<dbReference type="Pfam" id="PF07715">
    <property type="entry name" value="Plug"/>
    <property type="match status" value="1"/>
</dbReference>
<dbReference type="AlphaFoldDB" id="A0A2S0MU33"/>
<dbReference type="InterPro" id="IPR006311">
    <property type="entry name" value="TAT_signal"/>
</dbReference>
<evidence type="ECO:0000256" key="4">
    <source>
        <dbReference type="ARBA" id="ARBA00022692"/>
    </source>
</evidence>
<dbReference type="PANTHER" id="PTHR30069:SF29">
    <property type="entry name" value="HEMOGLOBIN AND HEMOGLOBIN-HAPTOGLOBIN-BINDING PROTEIN 1-RELATED"/>
    <property type="match status" value="1"/>
</dbReference>
<keyword evidence="16" id="KW-1185">Reference proteome</keyword>
<dbReference type="KEGG" id="thas:C6Y53_18060"/>
<dbReference type="CDD" id="cd01347">
    <property type="entry name" value="ligand_gated_channel"/>
    <property type="match status" value="1"/>
</dbReference>
<dbReference type="Gene3D" id="2.170.130.10">
    <property type="entry name" value="TonB-dependent receptor, plug domain"/>
    <property type="match status" value="1"/>
</dbReference>
<keyword evidence="3 10" id="KW-1134">Transmembrane beta strand</keyword>
<dbReference type="InterPro" id="IPR037066">
    <property type="entry name" value="Plug_dom_sf"/>
</dbReference>
<dbReference type="PROSITE" id="PS52016">
    <property type="entry name" value="TONB_DEPENDENT_REC_3"/>
    <property type="match status" value="1"/>
</dbReference>
<dbReference type="GO" id="GO:0044718">
    <property type="term" value="P:siderophore transmembrane transport"/>
    <property type="evidence" value="ECO:0007669"/>
    <property type="project" value="TreeGrafter"/>
</dbReference>
<dbReference type="InterPro" id="IPR012910">
    <property type="entry name" value="Plug_dom"/>
</dbReference>
<evidence type="ECO:0000256" key="1">
    <source>
        <dbReference type="ARBA" id="ARBA00004571"/>
    </source>
</evidence>
<keyword evidence="4 10" id="KW-0812">Transmembrane</keyword>
<evidence type="ECO:0000256" key="2">
    <source>
        <dbReference type="ARBA" id="ARBA00022448"/>
    </source>
</evidence>
<evidence type="ECO:0000256" key="9">
    <source>
        <dbReference type="ARBA" id="ARBA00023237"/>
    </source>
</evidence>
<dbReference type="Pfam" id="PF00593">
    <property type="entry name" value="TonB_dep_Rec_b-barrel"/>
    <property type="match status" value="1"/>
</dbReference>
<keyword evidence="2 10" id="KW-0813">Transport</keyword>
<dbReference type="InterPro" id="IPR000531">
    <property type="entry name" value="Beta-barrel_TonB"/>
</dbReference>
<keyword evidence="8 15" id="KW-0675">Receptor</keyword>
<dbReference type="Gene3D" id="2.40.170.20">
    <property type="entry name" value="TonB-dependent receptor, beta-barrel domain"/>
    <property type="match status" value="1"/>
</dbReference>
<gene>
    <name evidence="15" type="ORF">C6Y53_18060</name>
</gene>
<dbReference type="InterPro" id="IPR039426">
    <property type="entry name" value="TonB-dep_rcpt-like"/>
</dbReference>
<feature type="signal peptide" evidence="12">
    <location>
        <begin position="1"/>
        <end position="29"/>
    </location>
</feature>
<evidence type="ECO:0000313" key="16">
    <source>
        <dbReference type="Proteomes" id="UP000237655"/>
    </source>
</evidence>
<dbReference type="GO" id="GO:0015344">
    <property type="term" value="F:siderophore uptake transmembrane transporter activity"/>
    <property type="evidence" value="ECO:0007669"/>
    <property type="project" value="TreeGrafter"/>
</dbReference>
<dbReference type="InterPro" id="IPR036942">
    <property type="entry name" value="Beta-barrel_TonB_sf"/>
</dbReference>
<evidence type="ECO:0000256" key="12">
    <source>
        <dbReference type="SAM" id="SignalP"/>
    </source>
</evidence>
<dbReference type="PANTHER" id="PTHR30069">
    <property type="entry name" value="TONB-DEPENDENT OUTER MEMBRANE RECEPTOR"/>
    <property type="match status" value="1"/>
</dbReference>
<comment type="subcellular location">
    <subcellularLocation>
        <location evidence="1 10">Cell outer membrane</location>
        <topology evidence="1 10">Multi-pass membrane protein</topology>
    </subcellularLocation>
</comment>